<reference evidence="1" key="1">
    <citation type="submission" date="2013-12" db="EMBL/GenBank/DDBJ databases">
        <authorList>
            <person name="Omoto C.K."/>
            <person name="Sibley D."/>
            <person name="Venepally P."/>
            <person name="Hadjithomas M."/>
            <person name="Karamycheva S."/>
            <person name="Brunk B."/>
            <person name="Roos D."/>
            <person name="Caler E."/>
            <person name="Lorenzi H."/>
        </authorList>
    </citation>
    <scope>NUCLEOTIDE SEQUENCE</scope>
</reference>
<organism evidence="1 2">
    <name type="scientific">Gregarina niphandrodes</name>
    <name type="common">Septate eugregarine</name>
    <dbReference type="NCBI Taxonomy" id="110365"/>
    <lineage>
        <taxon>Eukaryota</taxon>
        <taxon>Sar</taxon>
        <taxon>Alveolata</taxon>
        <taxon>Apicomplexa</taxon>
        <taxon>Conoidasida</taxon>
        <taxon>Gregarinasina</taxon>
        <taxon>Eugregarinorida</taxon>
        <taxon>Gregarinidae</taxon>
        <taxon>Gregarina</taxon>
    </lineage>
</organism>
<proteinExistence type="predicted"/>
<dbReference type="Proteomes" id="UP000019763">
    <property type="component" value="Unassembled WGS sequence"/>
</dbReference>
<evidence type="ECO:0000313" key="1">
    <source>
        <dbReference type="EMBL" id="EZG70291.1"/>
    </source>
</evidence>
<dbReference type="EMBL" id="AFNH02000426">
    <property type="protein sequence ID" value="EZG70291.1"/>
    <property type="molecule type" value="Genomic_DNA"/>
</dbReference>
<sequence>MVRLVRSGLRSLSTTDALTAALIAVNNGKMMVGNTACLGALDIELEPTEGEGRVKVRVAVPCVPSKESLYNFNIVKNCNAAQILWGTSTYRQAVEFGTSVLAEANKHMREALGSPAEPIFQELLEELAFSLFSRCGRFSRRMAKEALSPMDARKPESIWFREDGSVAAKAVGWVGDVWSDSLAVQYPLHHQSLEQRMLPWIVRGVDLLTLATMRWG</sequence>
<protein>
    <submittedName>
        <fullName evidence="1">Uncharacterized protein</fullName>
    </submittedName>
</protein>
<dbReference type="GeneID" id="22912076"/>
<evidence type="ECO:0000313" key="2">
    <source>
        <dbReference type="Proteomes" id="UP000019763"/>
    </source>
</evidence>
<dbReference type="RefSeq" id="XP_011129953.1">
    <property type="nucleotide sequence ID" value="XM_011131651.1"/>
</dbReference>
<accession>A0A023B8T7</accession>
<dbReference type="VEuPathDB" id="CryptoDB:GNI_056140"/>
<comment type="caution">
    <text evidence="1">The sequence shown here is derived from an EMBL/GenBank/DDBJ whole genome shotgun (WGS) entry which is preliminary data.</text>
</comment>
<gene>
    <name evidence="1" type="ORF">GNI_056140</name>
</gene>
<dbReference type="AlphaFoldDB" id="A0A023B8T7"/>
<keyword evidence="2" id="KW-1185">Reference proteome</keyword>
<name>A0A023B8T7_GRENI</name>